<dbReference type="InterPro" id="IPR000644">
    <property type="entry name" value="CBS_dom"/>
</dbReference>
<dbReference type="SUPFAM" id="SSF54631">
    <property type="entry name" value="CBS-domain pair"/>
    <property type="match status" value="1"/>
</dbReference>
<reference evidence="2" key="1">
    <citation type="journal article" date="2014" name="Front. Microbiol.">
        <title>High frequency of phylogenetically diverse reductive dehalogenase-homologous genes in deep subseafloor sedimentary metagenomes.</title>
        <authorList>
            <person name="Kawai M."/>
            <person name="Futagami T."/>
            <person name="Toyoda A."/>
            <person name="Takaki Y."/>
            <person name="Nishi S."/>
            <person name="Hori S."/>
            <person name="Arai W."/>
            <person name="Tsubouchi T."/>
            <person name="Morono Y."/>
            <person name="Uchiyama I."/>
            <person name="Ito T."/>
            <person name="Fujiyama A."/>
            <person name="Inagaki F."/>
            <person name="Takami H."/>
        </authorList>
    </citation>
    <scope>NUCLEOTIDE SEQUENCE</scope>
    <source>
        <strain evidence="2">Expedition CK06-06</strain>
    </source>
</reference>
<dbReference type="CDD" id="cd02205">
    <property type="entry name" value="CBS_pair_SF"/>
    <property type="match status" value="1"/>
</dbReference>
<comment type="caution">
    <text evidence="2">The sequence shown here is derived from an EMBL/GenBank/DDBJ whole genome shotgun (WGS) entry which is preliminary data.</text>
</comment>
<proteinExistence type="predicted"/>
<protein>
    <recommendedName>
        <fullName evidence="1">CBS domain-containing protein</fullName>
    </recommendedName>
</protein>
<feature type="domain" description="CBS" evidence="1">
    <location>
        <begin position="22"/>
        <end position="79"/>
    </location>
</feature>
<accession>X0X293</accession>
<feature type="non-terminal residue" evidence="2">
    <location>
        <position position="1"/>
    </location>
</feature>
<dbReference type="InterPro" id="IPR046342">
    <property type="entry name" value="CBS_dom_sf"/>
</dbReference>
<dbReference type="Gene3D" id="3.10.580.10">
    <property type="entry name" value="CBS-domain"/>
    <property type="match status" value="1"/>
</dbReference>
<evidence type="ECO:0000313" key="2">
    <source>
        <dbReference type="EMBL" id="GAG30768.1"/>
    </source>
</evidence>
<dbReference type="Pfam" id="PF00571">
    <property type="entry name" value="CBS"/>
    <property type="match status" value="1"/>
</dbReference>
<evidence type="ECO:0000259" key="1">
    <source>
        <dbReference type="PROSITE" id="PS51371"/>
    </source>
</evidence>
<sequence>ATTGGRGGGHIQRFPGKISGFMDSNPVTIGPDGSVLDAVRMMIDRDESACIVVDEEKNIIGILTPRELLSPLLGLQVEEGPPIYIMGLTDEDFFEKTVAEEKLRRVINKGLKFRPDITEVSVRIKKGKSQGNRTRYEITGRALSSDGQLNTTANGWDLLTVFDELCVALGKTISRTKPERKPRKRRRRSR</sequence>
<dbReference type="SMART" id="SM00116">
    <property type="entry name" value="CBS"/>
    <property type="match status" value="1"/>
</dbReference>
<dbReference type="PROSITE" id="PS51371">
    <property type="entry name" value="CBS"/>
    <property type="match status" value="1"/>
</dbReference>
<dbReference type="AlphaFoldDB" id="X0X293"/>
<dbReference type="EMBL" id="BARS01046584">
    <property type="protein sequence ID" value="GAG30768.1"/>
    <property type="molecule type" value="Genomic_DNA"/>
</dbReference>
<organism evidence="2">
    <name type="scientific">marine sediment metagenome</name>
    <dbReference type="NCBI Taxonomy" id="412755"/>
    <lineage>
        <taxon>unclassified sequences</taxon>
        <taxon>metagenomes</taxon>
        <taxon>ecological metagenomes</taxon>
    </lineage>
</organism>
<name>X0X293_9ZZZZ</name>
<gene>
    <name evidence="2" type="ORF">S01H1_70097</name>
</gene>